<feature type="region of interest" description="Disordered" evidence="2">
    <location>
        <begin position="1"/>
        <end position="87"/>
    </location>
</feature>
<dbReference type="VEuPathDB" id="VectorBase:LLOJ009339"/>
<feature type="compositionally biased region" description="Polar residues" evidence="2">
    <location>
        <begin position="166"/>
        <end position="175"/>
    </location>
</feature>
<feature type="region of interest" description="Disordered" evidence="2">
    <location>
        <begin position="166"/>
        <end position="196"/>
    </location>
</feature>
<evidence type="ECO:0000256" key="1">
    <source>
        <dbReference type="SAM" id="Coils"/>
    </source>
</evidence>
<evidence type="ECO:0000313" key="5">
    <source>
        <dbReference type="Proteomes" id="UP000092461"/>
    </source>
</evidence>
<evidence type="ECO:0000313" key="4">
    <source>
        <dbReference type="EnsemblMetazoa" id="LLOJ009339-PA"/>
    </source>
</evidence>
<dbReference type="EMBL" id="GITU01004065">
    <property type="protein sequence ID" value="MBC1172768.1"/>
    <property type="molecule type" value="Transcribed_RNA"/>
</dbReference>
<reference evidence="3" key="2">
    <citation type="journal article" date="2020" name="BMC">
        <title>Leishmania infection induces a limited differential gene expression in the sand fly midgut.</title>
        <authorList>
            <person name="Coutinho-Abreu I.V."/>
            <person name="Serafim T.D."/>
            <person name="Meneses C."/>
            <person name="Kamhawi S."/>
            <person name="Oliveira F."/>
            <person name="Valenzuela J.G."/>
        </authorList>
    </citation>
    <scope>NUCLEOTIDE SEQUENCE</scope>
    <source>
        <strain evidence="3">Jacobina</strain>
        <tissue evidence="3">Midgut</tissue>
    </source>
</reference>
<keyword evidence="1" id="KW-0175">Coiled coil</keyword>
<proteinExistence type="predicted"/>
<evidence type="ECO:0000256" key="2">
    <source>
        <dbReference type="SAM" id="MobiDB-lite"/>
    </source>
</evidence>
<name>A0A1B0CWF5_LUTLO</name>
<feature type="compositionally biased region" description="Polar residues" evidence="2">
    <location>
        <begin position="7"/>
        <end position="34"/>
    </location>
</feature>
<reference evidence="4" key="3">
    <citation type="submission" date="2020-05" db="UniProtKB">
        <authorList>
            <consortium name="EnsemblMetazoa"/>
        </authorList>
    </citation>
    <scope>IDENTIFICATION</scope>
    <source>
        <strain evidence="4">Jacobina</strain>
    </source>
</reference>
<feature type="compositionally biased region" description="Basic and acidic residues" evidence="2">
    <location>
        <begin position="57"/>
        <end position="75"/>
    </location>
</feature>
<reference evidence="5" key="1">
    <citation type="submission" date="2012-05" db="EMBL/GenBank/DDBJ databases">
        <title>Whole Genome Assembly of Lutzomyia longipalpis.</title>
        <authorList>
            <person name="Richards S."/>
            <person name="Qu C."/>
            <person name="Dillon R."/>
            <person name="Worley K."/>
            <person name="Scherer S."/>
            <person name="Batterton M."/>
            <person name="Taylor A."/>
            <person name="Hawes A."/>
            <person name="Hernandez B."/>
            <person name="Kovar C."/>
            <person name="Mandapat C."/>
            <person name="Pham C."/>
            <person name="Qu C."/>
            <person name="Jing C."/>
            <person name="Bess C."/>
            <person name="Bandaranaike D."/>
            <person name="Ngo D."/>
            <person name="Ongeri F."/>
            <person name="Arias F."/>
            <person name="Lara F."/>
            <person name="Weissenberger G."/>
            <person name="Kamau G."/>
            <person name="Han H."/>
            <person name="Shen H."/>
            <person name="Dinh H."/>
            <person name="Khalil I."/>
            <person name="Jones J."/>
            <person name="Shafer J."/>
            <person name="Jayaseelan J."/>
            <person name="Quiroz J."/>
            <person name="Blankenburg K."/>
            <person name="Nguyen L."/>
            <person name="Jackson L."/>
            <person name="Francisco L."/>
            <person name="Tang L.-Y."/>
            <person name="Pu L.-L."/>
            <person name="Perales L."/>
            <person name="Lorensuhewa L."/>
            <person name="Munidasa M."/>
            <person name="Coyle M."/>
            <person name="Taylor M."/>
            <person name="Puazo M."/>
            <person name="Firestine M."/>
            <person name="Scheel M."/>
            <person name="Javaid M."/>
            <person name="Wang M."/>
            <person name="Li M."/>
            <person name="Tabassum N."/>
            <person name="Saada N."/>
            <person name="Osuji N."/>
            <person name="Aqrawi P."/>
            <person name="Fu Q."/>
            <person name="Thornton R."/>
            <person name="Raj R."/>
            <person name="Goodspeed R."/>
            <person name="Mata R."/>
            <person name="Najjar R."/>
            <person name="Gubbala S."/>
            <person name="Lee S."/>
            <person name="Denson S."/>
            <person name="Patil S."/>
            <person name="Macmil S."/>
            <person name="Qi S."/>
            <person name="Matskevitch T."/>
            <person name="Palculict T."/>
            <person name="Mathew T."/>
            <person name="Vee V."/>
            <person name="Velamala V."/>
            <person name="Korchina V."/>
            <person name="Cai W."/>
            <person name="Liu W."/>
            <person name="Dai W."/>
            <person name="Zou X."/>
            <person name="Zhu Y."/>
            <person name="Zhang Y."/>
            <person name="Wu Y.-Q."/>
            <person name="Xin Y."/>
            <person name="Nazarath L."/>
            <person name="Kovar C."/>
            <person name="Han Y."/>
            <person name="Muzny D."/>
            <person name="Gibbs R."/>
        </authorList>
    </citation>
    <scope>NUCLEOTIDE SEQUENCE [LARGE SCALE GENOMIC DNA]</scope>
    <source>
        <strain evidence="5">Jacobina</strain>
    </source>
</reference>
<dbReference type="VEuPathDB" id="VectorBase:LLONM1_003053"/>
<feature type="coiled-coil region" evidence="1">
    <location>
        <begin position="92"/>
        <end position="126"/>
    </location>
</feature>
<keyword evidence="5" id="KW-1185">Reference proteome</keyword>
<protein>
    <submittedName>
        <fullName evidence="3 4">Uncharacterized protein</fullName>
    </submittedName>
</protein>
<dbReference type="AlphaFoldDB" id="A0A1B0CWF5"/>
<dbReference type="EMBL" id="AJWK01032335">
    <property type="status" value="NOT_ANNOTATED_CDS"/>
    <property type="molecule type" value="Genomic_DNA"/>
</dbReference>
<organism evidence="4 5">
    <name type="scientific">Lutzomyia longipalpis</name>
    <name type="common">Sand fly</name>
    <dbReference type="NCBI Taxonomy" id="7200"/>
    <lineage>
        <taxon>Eukaryota</taxon>
        <taxon>Metazoa</taxon>
        <taxon>Ecdysozoa</taxon>
        <taxon>Arthropoda</taxon>
        <taxon>Hexapoda</taxon>
        <taxon>Insecta</taxon>
        <taxon>Pterygota</taxon>
        <taxon>Neoptera</taxon>
        <taxon>Endopterygota</taxon>
        <taxon>Diptera</taxon>
        <taxon>Nematocera</taxon>
        <taxon>Psychodoidea</taxon>
        <taxon>Psychodidae</taxon>
        <taxon>Lutzomyia</taxon>
        <taxon>Lutzomyia</taxon>
    </lineage>
</organism>
<dbReference type="Proteomes" id="UP000092461">
    <property type="component" value="Unassembled WGS sequence"/>
</dbReference>
<accession>A0A1B0CWF5</accession>
<evidence type="ECO:0000313" key="3">
    <source>
        <dbReference type="EMBL" id="MBC1172768.1"/>
    </source>
</evidence>
<sequence>RRRATKYPTSCLDSLDNSSGNESNYDSQQETESNCSDDTDYAPPTQRARRTLGKRLGMAEKENAVRKGKGAEVKVSRQPTRRPDPNVFNRNALMARENRKKKKELMEQLEREVIELREKSKKLHRNLFKQSAVIKNLKQERKYLHSVIANQTEFLNSTRIPISSSIERTRMSSCEKTPRRNGFPSPDSSTPFFEGDPAKSEAAAVEEDDCGDDCFNMQLSPSSEIEEWDEMYPLGFDTIPDLPLDGELSDPGNSVSRVSINSEHNYFNHHLDDQNADIGKGGVCLHVASGKVSLEFCASCHANATTNWMQDD</sequence>
<dbReference type="EnsemblMetazoa" id="LLOJ009339-RA">
    <property type="protein sequence ID" value="LLOJ009339-PA"/>
    <property type="gene ID" value="LLOJ009339"/>
</dbReference>